<dbReference type="InterPro" id="IPR017972">
    <property type="entry name" value="Cyt_P450_CS"/>
</dbReference>
<comment type="subcellular location">
    <subcellularLocation>
        <location evidence="2">Membrane</location>
        <topology evidence="2">Single-pass membrane protein</topology>
    </subcellularLocation>
</comment>
<reference evidence="11" key="2">
    <citation type="submission" date="2020-08" db="EMBL/GenBank/DDBJ databases">
        <title>Plant Genome Project.</title>
        <authorList>
            <person name="Zhang R.-G."/>
        </authorList>
    </citation>
    <scope>NUCLEOTIDE SEQUENCE</scope>
    <source>
        <strain evidence="11">Huo1</strain>
        <tissue evidence="11">Leaf</tissue>
    </source>
</reference>
<keyword evidence="12" id="KW-1185">Reference proteome</keyword>
<comment type="caution">
    <text evidence="11">The sequence shown here is derived from an EMBL/GenBank/DDBJ whole genome shotgun (WGS) entry which is preliminary data.</text>
</comment>
<keyword evidence="8 10" id="KW-0503">Monooxygenase</keyword>
<keyword evidence="5 9" id="KW-0479">Metal-binding</keyword>
<gene>
    <name evidence="11" type="ORF">SASPL_113019</name>
</gene>
<keyword evidence="4 9" id="KW-0349">Heme</keyword>
<evidence type="ECO:0000256" key="3">
    <source>
        <dbReference type="ARBA" id="ARBA00010617"/>
    </source>
</evidence>
<dbReference type="GO" id="GO:0020037">
    <property type="term" value="F:heme binding"/>
    <property type="evidence" value="ECO:0007669"/>
    <property type="project" value="InterPro"/>
</dbReference>
<protein>
    <recommendedName>
        <fullName evidence="13">Cytochrome P450</fullName>
    </recommendedName>
</protein>
<dbReference type="Gene3D" id="1.10.630.10">
    <property type="entry name" value="Cytochrome P450"/>
    <property type="match status" value="1"/>
</dbReference>
<evidence type="ECO:0000256" key="5">
    <source>
        <dbReference type="ARBA" id="ARBA00022723"/>
    </source>
</evidence>
<dbReference type="InterPro" id="IPR002401">
    <property type="entry name" value="Cyt_P450_E_grp-I"/>
</dbReference>
<dbReference type="GO" id="GO:0016020">
    <property type="term" value="C:membrane"/>
    <property type="evidence" value="ECO:0007669"/>
    <property type="project" value="UniProtKB-SubCell"/>
</dbReference>
<dbReference type="Proteomes" id="UP000298416">
    <property type="component" value="Unassembled WGS sequence"/>
</dbReference>
<dbReference type="PRINTS" id="PR00385">
    <property type="entry name" value="P450"/>
</dbReference>
<evidence type="ECO:0000256" key="9">
    <source>
        <dbReference type="PIRSR" id="PIRSR602401-1"/>
    </source>
</evidence>
<dbReference type="PRINTS" id="PR00463">
    <property type="entry name" value="EP450I"/>
</dbReference>
<dbReference type="CDD" id="cd11072">
    <property type="entry name" value="CYP71-like"/>
    <property type="match status" value="1"/>
</dbReference>
<dbReference type="AlphaFoldDB" id="A0A8X8ZXZ7"/>
<dbReference type="EMBL" id="PNBA02000005">
    <property type="protein sequence ID" value="KAG6422642.1"/>
    <property type="molecule type" value="Genomic_DNA"/>
</dbReference>
<evidence type="ECO:0000256" key="2">
    <source>
        <dbReference type="ARBA" id="ARBA00004167"/>
    </source>
</evidence>
<accession>A0A8X8ZXZ7</accession>
<evidence type="ECO:0000256" key="6">
    <source>
        <dbReference type="ARBA" id="ARBA00023002"/>
    </source>
</evidence>
<dbReference type="FunFam" id="1.10.630.10:FF:000126">
    <property type="entry name" value="Predicted protein"/>
    <property type="match status" value="1"/>
</dbReference>
<evidence type="ECO:0008006" key="13">
    <source>
        <dbReference type="Google" id="ProtNLM"/>
    </source>
</evidence>
<dbReference type="PANTHER" id="PTHR47955:SF15">
    <property type="entry name" value="CYTOCHROME P450 71A2-LIKE"/>
    <property type="match status" value="1"/>
</dbReference>
<sequence>MKVHEGEGSDSSILDAQMEYSCDYAKNFDCSSSSLDSYGGAEASVSSFCDLQMRLSEISATSVGKTSEYMLQEEIKDAYASTCTIISKIQPTPPPLPIFLPIIEVISRFGFKEMCMIVWFIWKRGGRKKLPPSPREVPVLGNLHQLRLLPHRDFLVLSKKHGPLMLLHFGRVPVLVVSSEDAARAIMKNHDLSFADRPRYKAHKKILYNGKDVVFTPYGEYWRQAKGHFILKLLSNKRVQSFRPIREEETALFVHKIRESSGRPSDKGKESLVLMMEMTEALGAISIGEFIPWLRWIDRINGFDKKVDRIAAGLDGVLETVIRERLGNQVESLEDKTEVDFVDILLQIYTHDVSTNRDSIKAIILDVFGAGTDTSAVVLEWTLTELLRHPKAMRKLQEEVRGIIGHKKDITDDDIDKMHYLKAVIKESLRLHPPFPLLLPMVATRDVKVKGYGVAAGTVVMVSFWAIGRDPELWDEPDKFMPERFLNSSIDFKGVDFELIPFGGGRRGCPGIAYSMAVIELLVANLVAKFDWKLADGKDLNMNEGPGITAHRVVPLHAVATVVA</sequence>
<reference evidence="11" key="1">
    <citation type="submission" date="2018-01" db="EMBL/GenBank/DDBJ databases">
        <authorList>
            <person name="Mao J.F."/>
        </authorList>
    </citation>
    <scope>NUCLEOTIDE SEQUENCE</scope>
    <source>
        <strain evidence="11">Huo1</strain>
        <tissue evidence="11">Leaf</tissue>
    </source>
</reference>
<keyword evidence="6 10" id="KW-0560">Oxidoreductase</keyword>
<organism evidence="11">
    <name type="scientific">Salvia splendens</name>
    <name type="common">Scarlet sage</name>
    <dbReference type="NCBI Taxonomy" id="180675"/>
    <lineage>
        <taxon>Eukaryota</taxon>
        <taxon>Viridiplantae</taxon>
        <taxon>Streptophyta</taxon>
        <taxon>Embryophyta</taxon>
        <taxon>Tracheophyta</taxon>
        <taxon>Spermatophyta</taxon>
        <taxon>Magnoliopsida</taxon>
        <taxon>eudicotyledons</taxon>
        <taxon>Gunneridae</taxon>
        <taxon>Pentapetalae</taxon>
        <taxon>asterids</taxon>
        <taxon>lamiids</taxon>
        <taxon>Lamiales</taxon>
        <taxon>Lamiaceae</taxon>
        <taxon>Nepetoideae</taxon>
        <taxon>Mentheae</taxon>
        <taxon>Salviinae</taxon>
        <taxon>Salvia</taxon>
        <taxon>Salvia subgen. Calosphace</taxon>
        <taxon>core Calosphace</taxon>
    </lineage>
</organism>
<dbReference type="InterPro" id="IPR001128">
    <property type="entry name" value="Cyt_P450"/>
</dbReference>
<dbReference type="GO" id="GO:0016114">
    <property type="term" value="P:terpenoid biosynthetic process"/>
    <property type="evidence" value="ECO:0007669"/>
    <property type="project" value="UniProtKB-ARBA"/>
</dbReference>
<evidence type="ECO:0000256" key="1">
    <source>
        <dbReference type="ARBA" id="ARBA00001971"/>
    </source>
</evidence>
<evidence type="ECO:0000256" key="4">
    <source>
        <dbReference type="ARBA" id="ARBA00022617"/>
    </source>
</evidence>
<dbReference type="PROSITE" id="PS00086">
    <property type="entry name" value="CYTOCHROME_P450"/>
    <property type="match status" value="1"/>
</dbReference>
<keyword evidence="7 9" id="KW-0408">Iron</keyword>
<dbReference type="SUPFAM" id="SSF48264">
    <property type="entry name" value="Cytochrome P450"/>
    <property type="match status" value="1"/>
</dbReference>
<evidence type="ECO:0000256" key="7">
    <source>
        <dbReference type="ARBA" id="ARBA00023004"/>
    </source>
</evidence>
<dbReference type="GO" id="GO:0005506">
    <property type="term" value="F:iron ion binding"/>
    <property type="evidence" value="ECO:0007669"/>
    <property type="project" value="InterPro"/>
</dbReference>
<dbReference type="PANTHER" id="PTHR47955">
    <property type="entry name" value="CYTOCHROME P450 FAMILY 71 PROTEIN"/>
    <property type="match status" value="1"/>
</dbReference>
<comment type="similarity">
    <text evidence="3 10">Belongs to the cytochrome P450 family.</text>
</comment>
<dbReference type="GO" id="GO:0016712">
    <property type="term" value="F:oxidoreductase activity, acting on paired donors, with incorporation or reduction of molecular oxygen, reduced flavin or flavoprotein as one donor, and incorporation of one atom of oxygen"/>
    <property type="evidence" value="ECO:0007669"/>
    <property type="project" value="UniProtKB-ARBA"/>
</dbReference>
<comment type="cofactor">
    <cofactor evidence="1 9">
        <name>heme</name>
        <dbReference type="ChEBI" id="CHEBI:30413"/>
    </cofactor>
</comment>
<dbReference type="InterPro" id="IPR036396">
    <property type="entry name" value="Cyt_P450_sf"/>
</dbReference>
<evidence type="ECO:0000313" key="12">
    <source>
        <dbReference type="Proteomes" id="UP000298416"/>
    </source>
</evidence>
<proteinExistence type="inferred from homology"/>
<name>A0A8X8ZXZ7_SALSN</name>
<evidence type="ECO:0000256" key="10">
    <source>
        <dbReference type="RuleBase" id="RU000461"/>
    </source>
</evidence>
<feature type="binding site" description="axial binding residue" evidence="9">
    <location>
        <position position="509"/>
    </location>
    <ligand>
        <name>heme</name>
        <dbReference type="ChEBI" id="CHEBI:30413"/>
    </ligand>
    <ligandPart>
        <name>Fe</name>
        <dbReference type="ChEBI" id="CHEBI:18248"/>
    </ligandPart>
</feature>
<evidence type="ECO:0000256" key="8">
    <source>
        <dbReference type="ARBA" id="ARBA00023033"/>
    </source>
</evidence>
<dbReference type="Pfam" id="PF00067">
    <property type="entry name" value="p450"/>
    <property type="match status" value="2"/>
</dbReference>
<evidence type="ECO:0000313" key="11">
    <source>
        <dbReference type="EMBL" id="KAG6422642.1"/>
    </source>
</evidence>